<gene>
    <name evidence="2" type="ORF">SCLCIDRAFT_921009</name>
</gene>
<evidence type="ECO:0000313" key="3">
    <source>
        <dbReference type="Proteomes" id="UP000053989"/>
    </source>
</evidence>
<evidence type="ECO:0000256" key="1">
    <source>
        <dbReference type="SAM" id="MobiDB-lite"/>
    </source>
</evidence>
<dbReference type="HOGENOM" id="CLU_1928828_0_0_1"/>
<feature type="region of interest" description="Disordered" evidence="1">
    <location>
        <begin position="52"/>
        <end position="78"/>
    </location>
</feature>
<reference evidence="3" key="2">
    <citation type="submission" date="2015-01" db="EMBL/GenBank/DDBJ databases">
        <title>Evolutionary Origins and Diversification of the Mycorrhizal Mutualists.</title>
        <authorList>
            <consortium name="DOE Joint Genome Institute"/>
            <consortium name="Mycorrhizal Genomics Consortium"/>
            <person name="Kohler A."/>
            <person name="Kuo A."/>
            <person name="Nagy L.G."/>
            <person name="Floudas D."/>
            <person name="Copeland A."/>
            <person name="Barry K.W."/>
            <person name="Cichocki N."/>
            <person name="Veneault-Fourrey C."/>
            <person name="LaButti K."/>
            <person name="Lindquist E.A."/>
            <person name="Lipzen A."/>
            <person name="Lundell T."/>
            <person name="Morin E."/>
            <person name="Murat C."/>
            <person name="Riley R."/>
            <person name="Ohm R."/>
            <person name="Sun H."/>
            <person name="Tunlid A."/>
            <person name="Henrissat B."/>
            <person name="Grigoriev I.V."/>
            <person name="Hibbett D.S."/>
            <person name="Martin F."/>
        </authorList>
    </citation>
    <scope>NUCLEOTIDE SEQUENCE [LARGE SCALE GENOMIC DNA]</scope>
    <source>
        <strain evidence="3">Foug A</strain>
    </source>
</reference>
<accession>A0A0C3DYT2</accession>
<reference evidence="2 3" key="1">
    <citation type="submission" date="2014-04" db="EMBL/GenBank/DDBJ databases">
        <authorList>
            <consortium name="DOE Joint Genome Institute"/>
            <person name="Kuo A."/>
            <person name="Kohler A."/>
            <person name="Nagy L.G."/>
            <person name="Floudas D."/>
            <person name="Copeland A."/>
            <person name="Barry K.W."/>
            <person name="Cichocki N."/>
            <person name="Veneault-Fourrey C."/>
            <person name="LaButti K."/>
            <person name="Lindquist E.A."/>
            <person name="Lipzen A."/>
            <person name="Lundell T."/>
            <person name="Morin E."/>
            <person name="Murat C."/>
            <person name="Sun H."/>
            <person name="Tunlid A."/>
            <person name="Henrissat B."/>
            <person name="Grigoriev I.V."/>
            <person name="Hibbett D.S."/>
            <person name="Martin F."/>
            <person name="Nordberg H.P."/>
            <person name="Cantor M.N."/>
            <person name="Hua S.X."/>
        </authorList>
    </citation>
    <scope>NUCLEOTIDE SEQUENCE [LARGE SCALE GENOMIC DNA]</scope>
    <source>
        <strain evidence="2 3">Foug A</strain>
    </source>
</reference>
<proteinExistence type="predicted"/>
<dbReference type="InParanoid" id="A0A0C3DYT2"/>
<sequence length="131" mass="14765">MHGWITHVSGQFLAEKLRHGNTASNLTCTVQTFTVNNAVTIQGMEGFATRCNTSNKRRDNSKWPRGPPPTRTTHSPLCTPRSRATVSIAVWRRGARATGGGQYWASARSRWIWAWSPRPSWTRAWVLGCVW</sequence>
<protein>
    <submittedName>
        <fullName evidence="2">Uncharacterized protein</fullName>
    </submittedName>
</protein>
<organism evidence="2 3">
    <name type="scientific">Scleroderma citrinum Foug A</name>
    <dbReference type="NCBI Taxonomy" id="1036808"/>
    <lineage>
        <taxon>Eukaryota</taxon>
        <taxon>Fungi</taxon>
        <taxon>Dikarya</taxon>
        <taxon>Basidiomycota</taxon>
        <taxon>Agaricomycotina</taxon>
        <taxon>Agaricomycetes</taxon>
        <taxon>Agaricomycetidae</taxon>
        <taxon>Boletales</taxon>
        <taxon>Sclerodermatineae</taxon>
        <taxon>Sclerodermataceae</taxon>
        <taxon>Scleroderma</taxon>
    </lineage>
</organism>
<dbReference type="AlphaFoldDB" id="A0A0C3DYT2"/>
<keyword evidence="3" id="KW-1185">Reference proteome</keyword>
<dbReference type="EMBL" id="KN822056">
    <property type="protein sequence ID" value="KIM61031.1"/>
    <property type="molecule type" value="Genomic_DNA"/>
</dbReference>
<dbReference type="Proteomes" id="UP000053989">
    <property type="component" value="Unassembled WGS sequence"/>
</dbReference>
<evidence type="ECO:0000313" key="2">
    <source>
        <dbReference type="EMBL" id="KIM61031.1"/>
    </source>
</evidence>
<name>A0A0C3DYT2_9AGAM</name>